<keyword evidence="6" id="KW-0333">Golgi apparatus</keyword>
<dbReference type="GO" id="GO:0017119">
    <property type="term" value="C:Golgi transport complex"/>
    <property type="evidence" value="ECO:0007669"/>
    <property type="project" value="TreeGrafter"/>
</dbReference>
<dbReference type="InterPro" id="IPR024602">
    <property type="entry name" value="COG_su2_N"/>
</dbReference>
<keyword evidence="7" id="KW-0472">Membrane</keyword>
<keyword evidence="5" id="KW-0653">Protein transport</keyword>
<dbReference type="InterPro" id="IPR009316">
    <property type="entry name" value="COG2"/>
</dbReference>
<evidence type="ECO:0000256" key="7">
    <source>
        <dbReference type="ARBA" id="ARBA00023136"/>
    </source>
</evidence>
<dbReference type="GO" id="GO:0015031">
    <property type="term" value="P:protein transport"/>
    <property type="evidence" value="ECO:0007669"/>
    <property type="project" value="UniProtKB-KW"/>
</dbReference>
<gene>
    <name evidence="12" type="ORF">BQ4739_LOCUS133</name>
</gene>
<evidence type="ECO:0000256" key="8">
    <source>
        <dbReference type="ARBA" id="ARBA00031344"/>
    </source>
</evidence>
<reference evidence="12 13" key="1">
    <citation type="submission" date="2016-10" db="EMBL/GenBank/DDBJ databases">
        <authorList>
            <person name="Cai Z."/>
        </authorList>
    </citation>
    <scope>NUCLEOTIDE SEQUENCE [LARGE SCALE GENOMIC DNA]</scope>
</reference>
<dbReference type="AlphaFoldDB" id="A0A383V3M4"/>
<feature type="domain" description="COG complex component COG2 C-terminal" evidence="11">
    <location>
        <begin position="424"/>
        <end position="767"/>
    </location>
</feature>
<accession>A0A383V3M4</accession>
<evidence type="ECO:0000256" key="4">
    <source>
        <dbReference type="ARBA" id="ARBA00022448"/>
    </source>
</evidence>
<evidence type="ECO:0000259" key="10">
    <source>
        <dbReference type="Pfam" id="PF06148"/>
    </source>
</evidence>
<evidence type="ECO:0000259" key="11">
    <source>
        <dbReference type="Pfam" id="PF12022"/>
    </source>
</evidence>
<feature type="compositionally biased region" description="Low complexity" evidence="9">
    <location>
        <begin position="796"/>
        <end position="815"/>
    </location>
</feature>
<dbReference type="GO" id="GO:0007030">
    <property type="term" value="P:Golgi organization"/>
    <property type="evidence" value="ECO:0007669"/>
    <property type="project" value="InterPro"/>
</dbReference>
<dbReference type="Pfam" id="PF12022">
    <property type="entry name" value="COG2_C"/>
    <property type="match status" value="1"/>
</dbReference>
<dbReference type="PANTHER" id="PTHR12961">
    <property type="entry name" value="CONSERVED OLIGOMERIC GOLGI COMPLEX COMPONENT 2"/>
    <property type="match status" value="1"/>
</dbReference>
<evidence type="ECO:0000313" key="13">
    <source>
        <dbReference type="Proteomes" id="UP000256970"/>
    </source>
</evidence>
<evidence type="ECO:0000256" key="5">
    <source>
        <dbReference type="ARBA" id="ARBA00022927"/>
    </source>
</evidence>
<evidence type="ECO:0000256" key="1">
    <source>
        <dbReference type="ARBA" id="ARBA00004395"/>
    </source>
</evidence>
<dbReference type="GO" id="GO:0000139">
    <property type="term" value="C:Golgi membrane"/>
    <property type="evidence" value="ECO:0007669"/>
    <property type="project" value="UniProtKB-SubCell"/>
</dbReference>
<dbReference type="PANTHER" id="PTHR12961:SF0">
    <property type="entry name" value="CONSERVED OLIGOMERIC GOLGI COMPLEX SUBUNIT 2"/>
    <property type="match status" value="1"/>
</dbReference>
<evidence type="ECO:0000256" key="6">
    <source>
        <dbReference type="ARBA" id="ARBA00023034"/>
    </source>
</evidence>
<protein>
    <recommendedName>
        <fullName evidence="3">Conserved oligomeric Golgi complex subunit 2</fullName>
    </recommendedName>
    <alternativeName>
        <fullName evidence="8">Component of oligomeric Golgi complex 2</fullName>
    </alternativeName>
</protein>
<evidence type="ECO:0000256" key="3">
    <source>
        <dbReference type="ARBA" id="ARBA00020977"/>
    </source>
</evidence>
<organism evidence="12 13">
    <name type="scientific">Tetradesmus obliquus</name>
    <name type="common">Green alga</name>
    <name type="synonym">Acutodesmus obliquus</name>
    <dbReference type="NCBI Taxonomy" id="3088"/>
    <lineage>
        <taxon>Eukaryota</taxon>
        <taxon>Viridiplantae</taxon>
        <taxon>Chlorophyta</taxon>
        <taxon>core chlorophytes</taxon>
        <taxon>Chlorophyceae</taxon>
        <taxon>CS clade</taxon>
        <taxon>Sphaeropleales</taxon>
        <taxon>Scenedesmaceae</taxon>
        <taxon>Tetradesmus</taxon>
    </lineage>
</organism>
<evidence type="ECO:0000256" key="2">
    <source>
        <dbReference type="ARBA" id="ARBA00007603"/>
    </source>
</evidence>
<comment type="subcellular location">
    <subcellularLocation>
        <location evidence="1">Golgi apparatus membrane</location>
        <topology evidence="1">Peripheral membrane protein</topology>
    </subcellularLocation>
</comment>
<dbReference type="InterPro" id="IPR024603">
    <property type="entry name" value="COG_complex_COG2_C"/>
</dbReference>
<dbReference type="Pfam" id="PF06148">
    <property type="entry name" value="COG2_N"/>
    <property type="match status" value="1"/>
</dbReference>
<dbReference type="GO" id="GO:0006891">
    <property type="term" value="P:intra-Golgi vesicle-mediated transport"/>
    <property type="evidence" value="ECO:0007669"/>
    <property type="project" value="TreeGrafter"/>
</dbReference>
<feature type="domain" description="Conserved oligomeric Golgi complex subunit 2 N-terminal" evidence="10">
    <location>
        <begin position="30"/>
        <end position="103"/>
    </location>
</feature>
<sequence length="815" mass="84442">MPPPSEGGQQQQQLQHAGSAAVQGIKSAMWLTPERFDNLDFSPDVCVADLRRYVPLPTVKAELQAYLLQLKNKLVEAINEDYSDYVGLSSKLGGLEGAVVRMRQPLLDIQGKLTAVQDAIKAELQALQQGLQRRQDAAAARATLELMQEAAASTGKVEKLLEEVAAAAAAAGLQQQQSAASASGSDGGAAATAAAAAGGSGEELDAHCRLLERVSGEAARLLYLVERGKHLAFVKGLERRVLSCRMSLDRQLQAALTRSLAARAWPAATHCLRGYLELGDPSRGEEGLRSGLVSPLIKQVVAEVRQQQLATGGSSSSSPAGPLAAVVGASLSRLQDAAGPLLASLAAPGSGLGGFDLLGAVLLAEISQAVADGMPGVFSPGNPAAFQANFCAGQDLLAQLEALAASRAAVERLRASSAAAGWAKRWNLPVYFSLVFQDIAGTFEAAAKASQLQQASPSQQQQQQQLRLAVSAALWSALQRCVAPDVFLQALADRFAKLAFQLLVRYDSWLQDIASTRQAALAAGGAAPGAAAGQAAAAGAAAPGSPAAAAGGAAGAAAAAAGPAGWAGSIGAEECAAICADADALQRLVVGSLSPQLAALLAGLPGDAVAQLTQTLAQLAGNIAQHGQQVLLLIGGDVLERCMAMVRQLKGITATYRMTAKGPPVRHSHYVSGVLQPLRQLLETAGPMQQLPDALKLLLARDVINNVNERYNALAEELLTTVKKTESSLKRLKKSRPGEDAAAAATAGAAAAMSDSDKICLQLFLDVQEHGRQIARFGLAAEQLQSFNQLLATVTPPEQQQQEQQQQPGSSAEQS</sequence>
<dbReference type="STRING" id="3088.A0A383V3M4"/>
<evidence type="ECO:0000313" key="12">
    <source>
        <dbReference type="EMBL" id="SZX59520.1"/>
    </source>
</evidence>
<proteinExistence type="inferred from homology"/>
<dbReference type="EMBL" id="FNXT01000003">
    <property type="protein sequence ID" value="SZX59520.1"/>
    <property type="molecule type" value="Genomic_DNA"/>
</dbReference>
<keyword evidence="13" id="KW-1185">Reference proteome</keyword>
<comment type="similarity">
    <text evidence="2">Belongs to the COG2 family.</text>
</comment>
<keyword evidence="4" id="KW-0813">Transport</keyword>
<evidence type="ECO:0000256" key="9">
    <source>
        <dbReference type="SAM" id="MobiDB-lite"/>
    </source>
</evidence>
<name>A0A383V3M4_TETOB</name>
<feature type="region of interest" description="Disordered" evidence="9">
    <location>
        <begin position="794"/>
        <end position="815"/>
    </location>
</feature>
<dbReference type="Proteomes" id="UP000256970">
    <property type="component" value="Unassembled WGS sequence"/>
</dbReference>